<gene>
    <name evidence="2" type="ORF">ADL29_28195</name>
</gene>
<evidence type="ECO:0000313" key="3">
    <source>
        <dbReference type="Proteomes" id="UP000037982"/>
    </source>
</evidence>
<dbReference type="EMBL" id="LGKG01000157">
    <property type="protein sequence ID" value="KPC60720.1"/>
    <property type="molecule type" value="Genomic_DNA"/>
</dbReference>
<dbReference type="PATRIC" id="fig|66876.3.peg.6179"/>
<proteinExistence type="predicted"/>
<organism evidence="2 3">
    <name type="scientific">Streptomyces chattanoogensis</name>
    <dbReference type="NCBI Taxonomy" id="66876"/>
    <lineage>
        <taxon>Bacteria</taxon>
        <taxon>Bacillati</taxon>
        <taxon>Actinomycetota</taxon>
        <taxon>Actinomycetes</taxon>
        <taxon>Kitasatosporales</taxon>
        <taxon>Streptomycetaceae</taxon>
        <taxon>Streptomyces</taxon>
    </lineage>
</organism>
<comment type="caution">
    <text evidence="2">The sequence shown here is derived from an EMBL/GenBank/DDBJ whole genome shotgun (WGS) entry which is preliminary data.</text>
</comment>
<keyword evidence="3" id="KW-1185">Reference proteome</keyword>
<feature type="region of interest" description="Disordered" evidence="1">
    <location>
        <begin position="1"/>
        <end position="43"/>
    </location>
</feature>
<feature type="compositionally biased region" description="Basic and acidic residues" evidence="1">
    <location>
        <begin position="31"/>
        <end position="43"/>
    </location>
</feature>
<evidence type="ECO:0000313" key="2">
    <source>
        <dbReference type="EMBL" id="KPC60720.1"/>
    </source>
</evidence>
<dbReference type="Proteomes" id="UP000037982">
    <property type="component" value="Unassembled WGS sequence"/>
</dbReference>
<feature type="compositionally biased region" description="Low complexity" evidence="1">
    <location>
        <begin position="1"/>
        <end position="16"/>
    </location>
</feature>
<feature type="compositionally biased region" description="Basic residues" evidence="1">
    <location>
        <begin position="21"/>
        <end position="30"/>
    </location>
</feature>
<protein>
    <submittedName>
        <fullName evidence="2">Uncharacterized protein</fullName>
    </submittedName>
</protein>
<dbReference type="AlphaFoldDB" id="A0A0N0GXI4"/>
<reference evidence="3" key="1">
    <citation type="submission" date="2015-07" db="EMBL/GenBank/DDBJ databases">
        <authorList>
            <person name="Ju K.-S."/>
            <person name="Doroghazi J.R."/>
            <person name="Metcalf W.W."/>
        </authorList>
    </citation>
    <scope>NUCLEOTIDE SEQUENCE [LARGE SCALE GENOMIC DNA]</scope>
    <source>
        <strain evidence="3">NRRL ISP-5002</strain>
    </source>
</reference>
<evidence type="ECO:0000256" key="1">
    <source>
        <dbReference type="SAM" id="MobiDB-lite"/>
    </source>
</evidence>
<sequence length="91" mass="10378">MAGVIATGAAAAAPVPDQGHRMHQGQAHRTHYGEKSRLDGDHRRRLLEARVEVRRDKGRRHYRYEGDDGLFFVGRLVHHILGDLGLRGYRR</sequence>
<accession>A0A0N0GXI4</accession>
<name>A0A0N0GXI4_9ACTN</name>